<dbReference type="RefSeq" id="XP_031786809.1">
    <property type="nucleotide sequence ID" value="XM_031930949.2"/>
</dbReference>
<dbReference type="Gene3D" id="1.10.238.10">
    <property type="entry name" value="EF-hand"/>
    <property type="match status" value="1"/>
</dbReference>
<dbReference type="KEGG" id="nvi:100121856"/>
<dbReference type="GO" id="GO:0005509">
    <property type="term" value="F:calcium ion binding"/>
    <property type="evidence" value="ECO:0007669"/>
    <property type="project" value="InterPro"/>
</dbReference>
<dbReference type="InterPro" id="IPR039470">
    <property type="entry name" value="Nuc_deoxyri_tr2"/>
</dbReference>
<dbReference type="GeneID" id="100121856"/>
<dbReference type="EnsemblMetazoa" id="XM_031930955">
    <property type="protein sequence ID" value="XP_031786815"/>
    <property type="gene ID" value="LOC100121856"/>
</dbReference>
<dbReference type="GO" id="GO:0005886">
    <property type="term" value="C:plasma membrane"/>
    <property type="evidence" value="ECO:0007669"/>
    <property type="project" value="TreeGrafter"/>
</dbReference>
<dbReference type="RefSeq" id="XP_032452096.1">
    <property type="nucleotide sequence ID" value="XM_032596205.1"/>
</dbReference>
<dbReference type="RefSeq" id="XP_031786815.1">
    <property type="nucleotide sequence ID" value="XM_031930955.1"/>
</dbReference>
<dbReference type="Proteomes" id="UP000002358">
    <property type="component" value="Chromosome 1"/>
</dbReference>
<feature type="domain" description="EF-hand" evidence="1">
    <location>
        <begin position="233"/>
        <end position="268"/>
    </location>
</feature>
<evidence type="ECO:0000313" key="2">
    <source>
        <dbReference type="EnsemblMetazoa" id="XP_032452096"/>
    </source>
</evidence>
<dbReference type="EnsemblMetazoa" id="XM_031930949">
    <property type="protein sequence ID" value="XP_031786809"/>
    <property type="gene ID" value="LOC100121856"/>
</dbReference>
<dbReference type="RefSeq" id="XP_031786805.1">
    <property type="nucleotide sequence ID" value="XM_031930945.2"/>
</dbReference>
<keyword evidence="3" id="KW-1185">Reference proteome</keyword>
<protein>
    <recommendedName>
        <fullName evidence="1">EF-hand domain-containing protein</fullName>
    </recommendedName>
</protein>
<dbReference type="PANTHER" id="PTHR36300:SF1">
    <property type="entry name" value="RAW, ISOFORM A"/>
    <property type="match status" value="1"/>
</dbReference>
<dbReference type="Pfam" id="PF15891">
    <property type="entry name" value="Nuc_deoxyri_tr2"/>
    <property type="match status" value="1"/>
</dbReference>
<dbReference type="InParanoid" id="A0A7M7QQ77"/>
<dbReference type="EnsemblMetazoa" id="XM_031930945">
    <property type="protein sequence ID" value="XP_031786805"/>
    <property type="gene ID" value="LOC100121856"/>
</dbReference>
<dbReference type="InterPro" id="IPR011992">
    <property type="entry name" value="EF-hand-dom_pair"/>
</dbReference>
<dbReference type="EnsemblMetazoa" id="XM_032596205">
    <property type="protein sequence ID" value="XP_032452096"/>
    <property type="gene ID" value="LOC100121856"/>
</dbReference>
<dbReference type="FunCoup" id="A0A7M7QQ77">
    <property type="interactions" value="240"/>
</dbReference>
<dbReference type="SUPFAM" id="SSF47473">
    <property type="entry name" value="EF-hand"/>
    <property type="match status" value="1"/>
</dbReference>
<dbReference type="AlphaFoldDB" id="A0A7M7QQ77"/>
<dbReference type="PROSITE" id="PS50222">
    <property type="entry name" value="EF_HAND_2"/>
    <property type="match status" value="1"/>
</dbReference>
<dbReference type="Gene3D" id="3.40.50.450">
    <property type="match status" value="1"/>
</dbReference>
<evidence type="ECO:0000313" key="3">
    <source>
        <dbReference type="Proteomes" id="UP000002358"/>
    </source>
</evidence>
<accession>A0A7M7QQ77</accession>
<dbReference type="OrthoDB" id="6493944at2759"/>
<dbReference type="PANTHER" id="PTHR36300">
    <property type="entry name" value="RAW, ISOFORM A"/>
    <property type="match status" value="1"/>
</dbReference>
<dbReference type="InterPro" id="IPR002048">
    <property type="entry name" value="EF_hand_dom"/>
</dbReference>
<proteinExistence type="predicted"/>
<organism evidence="2 3">
    <name type="scientific">Nasonia vitripennis</name>
    <name type="common">Parasitic wasp</name>
    <dbReference type="NCBI Taxonomy" id="7425"/>
    <lineage>
        <taxon>Eukaryota</taxon>
        <taxon>Metazoa</taxon>
        <taxon>Ecdysozoa</taxon>
        <taxon>Arthropoda</taxon>
        <taxon>Hexapoda</taxon>
        <taxon>Insecta</taxon>
        <taxon>Pterygota</taxon>
        <taxon>Neoptera</taxon>
        <taxon>Endopterygota</taxon>
        <taxon>Hymenoptera</taxon>
        <taxon>Apocrita</taxon>
        <taxon>Proctotrupomorpha</taxon>
        <taxon>Chalcidoidea</taxon>
        <taxon>Pteromalidae</taxon>
        <taxon>Pteromalinae</taxon>
        <taxon>Nasonia</taxon>
    </lineage>
</organism>
<sequence length="518" mass="57950">MPHLTETSLQLGKEPATMFKEFFIFAAELACLFNQGVSVPMSSSCSIHCDGKDTDKAGSKRMEYEVFLGGSCNPTTWRTDIAIPALQSLGITYFNPQVAQWGPELVAQEYEAKKTARVLFFVIDDRTRNTAGIIEAAGLAGTRRESLVIVIHPYRQGQSIFGETLSNQEYYELMNGLMVLQYLMERMRIPIFESISAALNCTSKIIRNAINVQDLHAEDGIRPPRISFGQHGTDVTKLREAFKSLDSGDTGTISLAEALMLLQNNGKCNNLSISDLRNVANKADTHEKSVIEKLSSNGDNLREQRVNFEQFCAIASEWSWRFKNNGVNCESEIPSVWRILCRKASKFLRRAFVHPFNRFLDWTNSIISDTDKRDLYVGVVGKDLNWLESSAVPLVESMGLTLHRPSTNEYSARVLPLELQRMKNSRLIMLVIPHHARGIAIMALAAHLIGLRAKLVLCVQALPEGFSVSGEKLTEQAIKDYNRGRIYLSDMATREGVPVYENIGDALQHAIQIVQSPC</sequence>
<reference evidence="2" key="1">
    <citation type="submission" date="2021-01" db="UniProtKB">
        <authorList>
            <consortium name="EnsemblMetazoa"/>
        </authorList>
    </citation>
    <scope>IDENTIFICATION</scope>
</reference>
<dbReference type="FunFam" id="3.40.50.450:FF:000017">
    <property type="entry name" value="Raw, isoform D"/>
    <property type="match status" value="1"/>
</dbReference>
<name>A0A7M7QQ77_NASVI</name>
<evidence type="ECO:0000259" key="1">
    <source>
        <dbReference type="PROSITE" id="PS50222"/>
    </source>
</evidence>